<dbReference type="InterPro" id="IPR021109">
    <property type="entry name" value="Peptidase_aspartic_dom_sf"/>
</dbReference>
<reference evidence="1" key="1">
    <citation type="journal article" date="2020" name="Stud. Mycol.">
        <title>101 Dothideomycetes genomes: a test case for predicting lifestyles and emergence of pathogens.</title>
        <authorList>
            <person name="Haridas S."/>
            <person name="Albert R."/>
            <person name="Binder M."/>
            <person name="Bloem J."/>
            <person name="Labutti K."/>
            <person name="Salamov A."/>
            <person name="Andreopoulos B."/>
            <person name="Baker S."/>
            <person name="Barry K."/>
            <person name="Bills G."/>
            <person name="Bluhm B."/>
            <person name="Cannon C."/>
            <person name="Castanera R."/>
            <person name="Culley D."/>
            <person name="Daum C."/>
            <person name="Ezra D."/>
            <person name="Gonzalez J."/>
            <person name="Henrissat B."/>
            <person name="Kuo A."/>
            <person name="Liang C."/>
            <person name="Lipzen A."/>
            <person name="Lutzoni F."/>
            <person name="Magnuson J."/>
            <person name="Mondo S."/>
            <person name="Nolan M."/>
            <person name="Ohm R."/>
            <person name="Pangilinan J."/>
            <person name="Park H.-J."/>
            <person name="Ramirez L."/>
            <person name="Alfaro M."/>
            <person name="Sun H."/>
            <person name="Tritt A."/>
            <person name="Yoshinaga Y."/>
            <person name="Zwiers L.-H."/>
            <person name="Turgeon B."/>
            <person name="Goodwin S."/>
            <person name="Spatafora J."/>
            <person name="Crous P."/>
            <person name="Grigoriev I."/>
        </authorList>
    </citation>
    <scope>NUCLEOTIDE SEQUENCE</scope>
    <source>
        <strain evidence="1">CBS 122368</strain>
    </source>
</reference>
<dbReference type="EMBL" id="ML987193">
    <property type="protein sequence ID" value="KAF2250476.1"/>
    <property type="molecule type" value="Genomic_DNA"/>
</dbReference>
<evidence type="ECO:0000313" key="2">
    <source>
        <dbReference type="Proteomes" id="UP000800094"/>
    </source>
</evidence>
<accession>A0A6A6IJC5</accession>
<dbReference type="CDD" id="cd00303">
    <property type="entry name" value="retropepsin_like"/>
    <property type="match status" value="1"/>
</dbReference>
<evidence type="ECO:0008006" key="3">
    <source>
        <dbReference type="Google" id="ProtNLM"/>
    </source>
</evidence>
<protein>
    <recommendedName>
        <fullName evidence="3">Peptidase A2 domain-containing protein</fullName>
    </recommendedName>
</protein>
<dbReference type="OrthoDB" id="6079484at2759"/>
<dbReference type="GeneID" id="54574613"/>
<proteinExistence type="predicted"/>
<dbReference type="Gene3D" id="2.40.70.10">
    <property type="entry name" value="Acid Proteases"/>
    <property type="match status" value="1"/>
</dbReference>
<organism evidence="1 2">
    <name type="scientific">Trematosphaeria pertusa</name>
    <dbReference type="NCBI Taxonomy" id="390896"/>
    <lineage>
        <taxon>Eukaryota</taxon>
        <taxon>Fungi</taxon>
        <taxon>Dikarya</taxon>
        <taxon>Ascomycota</taxon>
        <taxon>Pezizomycotina</taxon>
        <taxon>Dothideomycetes</taxon>
        <taxon>Pleosporomycetidae</taxon>
        <taxon>Pleosporales</taxon>
        <taxon>Massarineae</taxon>
        <taxon>Trematosphaeriaceae</taxon>
        <taxon>Trematosphaeria</taxon>
    </lineage>
</organism>
<gene>
    <name evidence="1" type="ORF">BU26DRAFT_263937</name>
</gene>
<name>A0A6A6IJC5_9PLEO</name>
<dbReference type="AlphaFoldDB" id="A0A6A6IJC5"/>
<keyword evidence="2" id="KW-1185">Reference proteome</keyword>
<dbReference type="Proteomes" id="UP000800094">
    <property type="component" value="Unassembled WGS sequence"/>
</dbReference>
<dbReference type="RefSeq" id="XP_033685480.1">
    <property type="nucleotide sequence ID" value="XM_033821283.1"/>
</dbReference>
<evidence type="ECO:0000313" key="1">
    <source>
        <dbReference type="EMBL" id="KAF2250476.1"/>
    </source>
</evidence>
<sequence length="350" mass="39931">MIVNDERLDAFGDTGSYHNMVDEEYVRKQGLPIGGHGMKHMLGDKSTLSSLGTVELEVAFEDDPANRTRIVAHVVRDFPFDLLLGNGFLWETKTLTKFFHRFQTCEFPRLGSKRSFHFIGHPSERFNVMLDGSLAVAACLDTGSNCNVVDSTWAKQNFLHSAQVRSTKVGTVASGERRATLGQVHTTMILPDGLVVPLVLEVLKDCAVSFVVCDEIIFEYSLYDESYSHAFSDAENENMLLHMDYYPWYLNIVQKAKEKFRESKPFTNTINATSDSDELERQWNWDRENGCGRDAAVDEWMHEYFRREKHEKALYPNVSFQDKMLIRYIPEELVLSVGESPFDPRAVSTA</sequence>